<dbReference type="Pfam" id="PF12215">
    <property type="entry name" value="Glyco_hydr_116N"/>
    <property type="match status" value="1"/>
</dbReference>
<dbReference type="EMBL" id="JBBPBK010000014">
    <property type="protein sequence ID" value="KAK9271342.1"/>
    <property type="molecule type" value="Genomic_DNA"/>
</dbReference>
<gene>
    <name evidence="2" type="ORF">L1049_026932</name>
</gene>
<sequence length="447" mass="49527">MWASASVASEATVSVRVSVGLWWCPFTSTSVLVYSEATRRRFLMSLAEDDAVFFGEMLENNVNEGEREPPNSSMYEVDPGKPASLTWQRKLNSSRSLPSEFTLNFREMIHMAPLGFRLWRHVNEEAAKGRVSIIDPFNKRLVTCNHGIPLGGIGAGSIGRSYKGEFQCYQLFPRTCEDSPVLANQFSVFVSRPDGEKYSTVLCPGSLEILKKSKASTIRSWDWNLNGKRCTYHALFPRAWTVYEGEPDPELRIVSRQISPFIPHNYEESSFPVSVFTFTLSNSGKNSADVTLLFTWANSVGGVSGCSGYHFNSKMMMKDGVHGVLLHHKTANGHPPVTFAIAAQETDMVHVSECPCFLLSGKKQGITAKDMWQEIKEHGSFDRLGYDGTSIPSESGSSIGAAIAASMTLPSNSVHSVTFSLAWACPEVRFPGGKTYYRWVSLVPRLV</sequence>
<dbReference type="AlphaFoldDB" id="A0AAP0NFT4"/>
<protein>
    <recommendedName>
        <fullName evidence="1">Glycosyl-hydrolase family 116 N-terminal domain-containing protein</fullName>
    </recommendedName>
</protein>
<reference evidence="2 3" key="1">
    <citation type="journal article" date="2024" name="Plant J.">
        <title>Genome sequences and population genomics reveal climatic adaptation and genomic divergence between two closely related sweetgum species.</title>
        <authorList>
            <person name="Xu W.Q."/>
            <person name="Ren C.Q."/>
            <person name="Zhang X.Y."/>
            <person name="Comes H.P."/>
            <person name="Liu X.H."/>
            <person name="Li Y.G."/>
            <person name="Kettle C.J."/>
            <person name="Jalonen R."/>
            <person name="Gaisberger H."/>
            <person name="Ma Y.Z."/>
            <person name="Qiu Y.X."/>
        </authorList>
    </citation>
    <scope>NUCLEOTIDE SEQUENCE [LARGE SCALE GENOMIC DNA]</scope>
    <source>
        <strain evidence="2">Hangzhou</strain>
    </source>
</reference>
<dbReference type="InterPro" id="IPR052566">
    <property type="entry name" value="Non-lysos_glucosylceramidase"/>
</dbReference>
<dbReference type="InterPro" id="IPR024462">
    <property type="entry name" value="GH116_N"/>
</dbReference>
<proteinExistence type="predicted"/>
<feature type="domain" description="Glycosyl-hydrolase family 116 N-terminal" evidence="1">
    <location>
        <begin position="147"/>
        <end position="439"/>
    </location>
</feature>
<dbReference type="PANTHER" id="PTHR12654:SF3">
    <property type="entry name" value="NON-LYSOSOMAL GLUCOSYLCERAMIDASE"/>
    <property type="match status" value="1"/>
</dbReference>
<name>A0AAP0NFT4_LIQFO</name>
<comment type="caution">
    <text evidence="2">The sequence shown here is derived from an EMBL/GenBank/DDBJ whole genome shotgun (WGS) entry which is preliminary data.</text>
</comment>
<keyword evidence="3" id="KW-1185">Reference proteome</keyword>
<accession>A0AAP0NFT4</accession>
<dbReference type="Proteomes" id="UP001415857">
    <property type="component" value="Unassembled WGS sequence"/>
</dbReference>
<evidence type="ECO:0000313" key="3">
    <source>
        <dbReference type="Proteomes" id="UP001415857"/>
    </source>
</evidence>
<dbReference type="GO" id="GO:0008422">
    <property type="term" value="F:beta-glucosidase activity"/>
    <property type="evidence" value="ECO:0007669"/>
    <property type="project" value="TreeGrafter"/>
</dbReference>
<evidence type="ECO:0000313" key="2">
    <source>
        <dbReference type="EMBL" id="KAK9271342.1"/>
    </source>
</evidence>
<evidence type="ECO:0000259" key="1">
    <source>
        <dbReference type="Pfam" id="PF12215"/>
    </source>
</evidence>
<dbReference type="PANTHER" id="PTHR12654">
    <property type="entry name" value="BILE ACID BETA-GLUCOSIDASE-RELATED"/>
    <property type="match status" value="1"/>
</dbReference>
<organism evidence="2 3">
    <name type="scientific">Liquidambar formosana</name>
    <name type="common">Formosan gum</name>
    <dbReference type="NCBI Taxonomy" id="63359"/>
    <lineage>
        <taxon>Eukaryota</taxon>
        <taxon>Viridiplantae</taxon>
        <taxon>Streptophyta</taxon>
        <taxon>Embryophyta</taxon>
        <taxon>Tracheophyta</taxon>
        <taxon>Spermatophyta</taxon>
        <taxon>Magnoliopsida</taxon>
        <taxon>eudicotyledons</taxon>
        <taxon>Gunneridae</taxon>
        <taxon>Pentapetalae</taxon>
        <taxon>Saxifragales</taxon>
        <taxon>Altingiaceae</taxon>
        <taxon>Liquidambar</taxon>
    </lineage>
</organism>